<feature type="domain" description="Heterokaryon incompatibility" evidence="6">
    <location>
        <begin position="54"/>
        <end position="213"/>
    </location>
</feature>
<dbReference type="GO" id="GO:0009113">
    <property type="term" value="P:purine nucleobase biosynthetic process"/>
    <property type="evidence" value="ECO:0007669"/>
    <property type="project" value="InterPro"/>
</dbReference>
<dbReference type="InterPro" id="IPR010730">
    <property type="entry name" value="HET"/>
</dbReference>
<proteinExistence type="predicted"/>
<dbReference type="Pfam" id="PF01071">
    <property type="entry name" value="GARS_A"/>
    <property type="match status" value="1"/>
</dbReference>
<keyword evidence="8" id="KW-1185">Reference proteome</keyword>
<dbReference type="Proteomes" id="UP000186583">
    <property type="component" value="Unassembled WGS sequence"/>
</dbReference>
<dbReference type="EMBL" id="MPGH01000111">
    <property type="protein sequence ID" value="OLN86730.1"/>
    <property type="molecule type" value="Genomic_DNA"/>
</dbReference>
<dbReference type="STRING" id="708187.A0A1Q8RQX2"/>
<protein>
    <submittedName>
        <fullName evidence="7">Bifunctional purine biosynthetic protein ADE1-like protein 2</fullName>
    </submittedName>
</protein>
<dbReference type="GO" id="GO:0004637">
    <property type="term" value="F:phosphoribosylamine-glycine ligase activity"/>
    <property type="evidence" value="ECO:0007669"/>
    <property type="project" value="InterPro"/>
</dbReference>
<dbReference type="Gene3D" id="3.30.470.20">
    <property type="entry name" value="ATP-grasp fold, B domain"/>
    <property type="match status" value="1"/>
</dbReference>
<keyword evidence="1" id="KW-0436">Ligase</keyword>
<dbReference type="InterPro" id="IPR013815">
    <property type="entry name" value="ATP_grasp_subdomain_1"/>
</dbReference>
<dbReference type="SMART" id="SM01209">
    <property type="entry name" value="GARS_A"/>
    <property type="match status" value="1"/>
</dbReference>
<feature type="domain" description="Phosphoribosylglycinamide synthetase ATP-grasp (A)" evidence="5">
    <location>
        <begin position="465"/>
        <end position="623"/>
    </location>
</feature>
<evidence type="ECO:0000259" key="6">
    <source>
        <dbReference type="Pfam" id="PF06985"/>
    </source>
</evidence>
<keyword evidence="3" id="KW-0067">ATP-binding</keyword>
<dbReference type="InterPro" id="IPR016185">
    <property type="entry name" value="PreATP-grasp_dom_sf"/>
</dbReference>
<dbReference type="GO" id="GO:0005524">
    <property type="term" value="F:ATP binding"/>
    <property type="evidence" value="ECO:0007669"/>
    <property type="project" value="UniProtKB-KW"/>
</dbReference>
<accession>A0A1Q8RQX2</accession>
<evidence type="ECO:0000313" key="7">
    <source>
        <dbReference type="EMBL" id="OLN86730.1"/>
    </source>
</evidence>
<keyword evidence="2" id="KW-0547">Nucleotide-binding</keyword>
<evidence type="ECO:0000256" key="4">
    <source>
        <dbReference type="SAM" id="MobiDB-lite"/>
    </source>
</evidence>
<evidence type="ECO:0000256" key="3">
    <source>
        <dbReference type="ARBA" id="ARBA00022840"/>
    </source>
</evidence>
<evidence type="ECO:0000256" key="2">
    <source>
        <dbReference type="ARBA" id="ARBA00022741"/>
    </source>
</evidence>
<dbReference type="InterPro" id="IPR052895">
    <property type="entry name" value="HetReg/Transcr_Mod"/>
</dbReference>
<comment type="caution">
    <text evidence="7">The sequence shown here is derived from an EMBL/GenBank/DDBJ whole genome shotgun (WGS) entry which is preliminary data.</text>
</comment>
<dbReference type="PANTHER" id="PTHR24148">
    <property type="entry name" value="ANKYRIN REPEAT DOMAIN-CONTAINING PROTEIN 39 HOMOLOG-RELATED"/>
    <property type="match status" value="1"/>
</dbReference>
<reference evidence="7 8" key="1">
    <citation type="submission" date="2016-11" db="EMBL/GenBank/DDBJ databases">
        <title>Draft Genome Assembly of Colletotrichum chlorophyti a pathogen of herbaceous plants.</title>
        <authorList>
            <person name="Gan P."/>
            <person name="Narusaka M."/>
            <person name="Tsushima A."/>
            <person name="Narusaka Y."/>
            <person name="Takano Y."/>
            <person name="Shirasu K."/>
        </authorList>
    </citation>
    <scope>NUCLEOTIDE SEQUENCE [LARGE SCALE GENOMIC DNA]</scope>
    <source>
        <strain evidence="7 8">NTL11</strain>
    </source>
</reference>
<evidence type="ECO:0000259" key="5">
    <source>
        <dbReference type="Pfam" id="PF01071"/>
    </source>
</evidence>
<organism evidence="7 8">
    <name type="scientific">Colletotrichum chlorophyti</name>
    <dbReference type="NCBI Taxonomy" id="708187"/>
    <lineage>
        <taxon>Eukaryota</taxon>
        <taxon>Fungi</taxon>
        <taxon>Dikarya</taxon>
        <taxon>Ascomycota</taxon>
        <taxon>Pezizomycotina</taxon>
        <taxon>Sordariomycetes</taxon>
        <taxon>Hypocreomycetidae</taxon>
        <taxon>Glomerellales</taxon>
        <taxon>Glomerellaceae</taxon>
        <taxon>Colletotrichum</taxon>
    </lineage>
</organism>
<dbReference type="AlphaFoldDB" id="A0A1Q8RQX2"/>
<evidence type="ECO:0000313" key="8">
    <source>
        <dbReference type="Proteomes" id="UP000186583"/>
    </source>
</evidence>
<sequence>MDQGSSYQYQPLPPIAPEGRTPPFTRLLFVQPGSGEDPFEAYLQIVDIENAPPYEALSYTWGKPTDEPRDYIWLQGYPLPIKPNLEDALRSLRLPAQVRRLWIDALCIDQSNVDERSRQVQYMRLVYKHAARVIVWLGLKTAGTHEAFQAAESLARIREYTNPVAGANAGPLDPEAVQALVSSMVDGLPETCMAHLEEVFERQYFSRCWCVQEVVASSWAIAKIEELEMSFFDLIASLIVLAQWKGEILIDRPFELWNLILMRRQPNKFMGEPEVEGSIGSFLSLLELTRTLQATDDRDKVFSLLGICDEGLNPVLALTQVMGNNNSWHLRLMRRGFTRLVLTQRQGGFNPVFDDRTHKSHSELDKEVGGLAEAFLTQMAEYGLPQTEGEYGHAEREDQLQTFGAGARYYSNSRRAFRFLLIGEGVREHSLAWKLTQSQSVGHVYVVPGNAGTEPYPKHPTAETQLQVVVKADGLVAGKGVIPQETLENAEKALEGTMLDGETVVIEEFEDQSPRSIFALPEGQEHKRALDGDKGLNTGGVGVYAPVSRITPEQILWMEETIVRRLLSCLEASGNFINKKYRACRVKMVQAAILAECFSRESWYLRPSEPKVLEYDVRFGHPEIQSMILLHAAEGLAKIILPRVEGRLGDVTLNVFSKFACNITVAAGGYPVMY</sequence>
<evidence type="ECO:0000256" key="1">
    <source>
        <dbReference type="ARBA" id="ARBA00022598"/>
    </source>
</evidence>
<dbReference type="SUPFAM" id="SSF52440">
    <property type="entry name" value="PreATP-grasp domain"/>
    <property type="match status" value="1"/>
</dbReference>
<feature type="region of interest" description="Disordered" evidence="4">
    <location>
        <begin position="1"/>
        <end position="20"/>
    </location>
</feature>
<name>A0A1Q8RQX2_9PEZI</name>
<gene>
    <name evidence="7" type="ORF">CCHL11_03744</name>
</gene>
<dbReference type="Pfam" id="PF06985">
    <property type="entry name" value="HET"/>
    <property type="match status" value="1"/>
</dbReference>
<dbReference type="PANTHER" id="PTHR24148:SF64">
    <property type="entry name" value="HETEROKARYON INCOMPATIBILITY DOMAIN-CONTAINING PROTEIN"/>
    <property type="match status" value="1"/>
</dbReference>
<dbReference type="SUPFAM" id="SSF56059">
    <property type="entry name" value="Glutathione synthetase ATP-binding domain-like"/>
    <property type="match status" value="1"/>
</dbReference>
<dbReference type="Gene3D" id="3.30.1490.20">
    <property type="entry name" value="ATP-grasp fold, A domain"/>
    <property type="match status" value="1"/>
</dbReference>
<dbReference type="InterPro" id="IPR020561">
    <property type="entry name" value="PRibGlycinamid_synth_ATP-grasp"/>
</dbReference>
<dbReference type="OrthoDB" id="2018833at2759"/>